<dbReference type="InterPro" id="IPR009951">
    <property type="entry name" value="Host-nuc_inhib_Gam"/>
</dbReference>
<dbReference type="GO" id="GO:0003690">
    <property type="term" value="F:double-stranded DNA binding"/>
    <property type="evidence" value="ECO:0007669"/>
    <property type="project" value="InterPro"/>
</dbReference>
<protein>
    <submittedName>
        <fullName evidence="1">Host-nuclease inhibitor protein Gam, putative</fullName>
    </submittedName>
</protein>
<comment type="caution">
    <text evidence="1">The sequence shown here is derived from an EMBL/GenBank/DDBJ whole genome shotgun (WGS) entry which is preliminary data.</text>
</comment>
<dbReference type="SUPFAM" id="SSF161266">
    <property type="entry name" value="Gam-like"/>
    <property type="match status" value="1"/>
</dbReference>
<dbReference type="EMBL" id="AMZQ01000009">
    <property type="protein sequence ID" value="EKU10949.1"/>
    <property type="molecule type" value="Genomic_DNA"/>
</dbReference>
<dbReference type="GO" id="GO:0042262">
    <property type="term" value="P:DNA protection"/>
    <property type="evidence" value="ECO:0007669"/>
    <property type="project" value="InterPro"/>
</dbReference>
<organism evidence="1 2">
    <name type="scientific">Campylobacter showae CSUNSWCD</name>
    <dbReference type="NCBI Taxonomy" id="1244083"/>
    <lineage>
        <taxon>Bacteria</taxon>
        <taxon>Pseudomonadati</taxon>
        <taxon>Campylobacterota</taxon>
        <taxon>Epsilonproteobacteria</taxon>
        <taxon>Campylobacterales</taxon>
        <taxon>Campylobacteraceae</taxon>
        <taxon>Campylobacter</taxon>
    </lineage>
</organism>
<dbReference type="STRING" id="1244083.CSUNSWCD_2445"/>
<sequence>MEIKTFTDVDSALKRICELEVALADINGEITLKCNEIKDSRKAQVEKLDNEKKYIESQITAFCEENKAEFAEKRSKEFTFGKIGYKLSKSVSLPRIKEKVEKLIKALKSYKLEECITYEETINKDAIVELGDAELVKLGLKRVVKDNFRIETKIENLQSANV</sequence>
<dbReference type="Gene3D" id="1.20.5.170">
    <property type="match status" value="1"/>
</dbReference>
<evidence type="ECO:0000313" key="1">
    <source>
        <dbReference type="EMBL" id="EKU10949.1"/>
    </source>
</evidence>
<evidence type="ECO:0000313" key="2">
    <source>
        <dbReference type="Proteomes" id="UP000011939"/>
    </source>
</evidence>
<name>M5IPH6_9BACT</name>
<dbReference type="RefSeq" id="WP_009495251.1">
    <property type="nucleotide sequence ID" value="NZ_AMZQ01000009.1"/>
</dbReference>
<dbReference type="AlphaFoldDB" id="M5IPH6"/>
<accession>M5IPH6</accession>
<reference evidence="1 2" key="1">
    <citation type="journal article" date="2013" name="Genome Announc.">
        <title>Genome Sequence of Campylobacter showae UNSWCD, Isolated from a Patient with Crohn's Disease.</title>
        <authorList>
            <person name="Tay A.P."/>
            <person name="Kaakoush N.O."/>
            <person name="Deshpande N.P."/>
            <person name="Chen Z."/>
            <person name="Mitchell H."/>
            <person name="Wilkins M.R."/>
        </authorList>
    </citation>
    <scope>NUCLEOTIDE SEQUENCE [LARGE SCALE GENOMIC DNA]</scope>
    <source>
        <strain evidence="1 2">CSUNSWCD</strain>
    </source>
</reference>
<dbReference type="PATRIC" id="fig|1244083.3.peg.1695"/>
<dbReference type="Proteomes" id="UP000011939">
    <property type="component" value="Unassembled WGS sequence"/>
</dbReference>
<gene>
    <name evidence="1" type="ORF">CSUNSWCD_2445</name>
</gene>
<dbReference type="OrthoDB" id="5322039at2"/>
<proteinExistence type="predicted"/>
<dbReference type="Pfam" id="PF07352">
    <property type="entry name" value="Phage_Mu_Gam"/>
    <property type="match status" value="1"/>
</dbReference>
<dbReference type="eggNOG" id="COG4396">
    <property type="taxonomic scope" value="Bacteria"/>
</dbReference>